<dbReference type="AlphaFoldDB" id="A0A814DWR2"/>
<gene>
    <name evidence="1" type="ORF">OXX778_LOCUS14573</name>
</gene>
<sequence length="191" mass="22110">MDNYTTDNSFIVCMIRLIKPSDTSGITDDFGLLVEKLCISISVPEEVQNPDTVFADFDLSFLESNSKPVDLIADKIWGLKINNTEHDWSLYNSQKNNIYKFYSNGYNNVVGKPKRELKSKASKKYWRCGCYNEFGGRSVSNGIIHPFKETKKHNCWHKPKPELQEFMESKKSLNEIVKKSNEPPRTLIREF</sequence>
<protein>
    <recommendedName>
        <fullName evidence="3">FLYWCH-type domain-containing protein</fullName>
    </recommendedName>
</protein>
<reference evidence="1" key="1">
    <citation type="submission" date="2021-02" db="EMBL/GenBank/DDBJ databases">
        <authorList>
            <person name="Nowell W R."/>
        </authorList>
    </citation>
    <scope>NUCLEOTIDE SEQUENCE</scope>
    <source>
        <strain evidence="1">Ploen Becks lab</strain>
    </source>
</reference>
<dbReference type="Proteomes" id="UP000663879">
    <property type="component" value="Unassembled WGS sequence"/>
</dbReference>
<dbReference type="EMBL" id="CAJNOC010003023">
    <property type="protein sequence ID" value="CAF0964012.1"/>
    <property type="molecule type" value="Genomic_DNA"/>
</dbReference>
<evidence type="ECO:0008006" key="3">
    <source>
        <dbReference type="Google" id="ProtNLM"/>
    </source>
</evidence>
<keyword evidence="2" id="KW-1185">Reference proteome</keyword>
<comment type="caution">
    <text evidence="1">The sequence shown here is derived from an EMBL/GenBank/DDBJ whole genome shotgun (WGS) entry which is preliminary data.</text>
</comment>
<name>A0A814DWR2_9BILA</name>
<evidence type="ECO:0000313" key="1">
    <source>
        <dbReference type="EMBL" id="CAF0964012.1"/>
    </source>
</evidence>
<proteinExistence type="predicted"/>
<organism evidence="1 2">
    <name type="scientific">Brachionus calyciflorus</name>
    <dbReference type="NCBI Taxonomy" id="104777"/>
    <lineage>
        <taxon>Eukaryota</taxon>
        <taxon>Metazoa</taxon>
        <taxon>Spiralia</taxon>
        <taxon>Gnathifera</taxon>
        <taxon>Rotifera</taxon>
        <taxon>Eurotatoria</taxon>
        <taxon>Monogononta</taxon>
        <taxon>Pseudotrocha</taxon>
        <taxon>Ploima</taxon>
        <taxon>Brachionidae</taxon>
        <taxon>Brachionus</taxon>
    </lineage>
</organism>
<evidence type="ECO:0000313" key="2">
    <source>
        <dbReference type="Proteomes" id="UP000663879"/>
    </source>
</evidence>
<accession>A0A814DWR2</accession>